<dbReference type="AlphaFoldDB" id="A0A1S7TXU5"/>
<reference evidence="1" key="1">
    <citation type="submission" date="2016-01" db="EMBL/GenBank/DDBJ databases">
        <authorList>
            <person name="Regsiter A."/>
            <person name="william w."/>
        </authorList>
    </citation>
    <scope>NUCLEOTIDE SEQUENCE</scope>
    <source>
        <strain evidence="1">NCPPB 1641</strain>
    </source>
</reference>
<name>A0A1S7TXU5_9HYPH</name>
<evidence type="ECO:0000313" key="2">
    <source>
        <dbReference type="Proteomes" id="UP000192140"/>
    </source>
</evidence>
<dbReference type="EMBL" id="FCNP01000033">
    <property type="protein sequence ID" value="CVI59424.1"/>
    <property type="molecule type" value="Genomic_DNA"/>
</dbReference>
<protein>
    <submittedName>
        <fullName evidence="1">Uncharacterized protein</fullName>
    </submittedName>
</protein>
<dbReference type="Proteomes" id="UP000192140">
    <property type="component" value="Unassembled WGS sequence"/>
</dbReference>
<comment type="caution">
    <text evidence="1">The sequence shown here is derived from an EMBL/GenBank/DDBJ whole genome shotgun (WGS) entry which is preliminary data.</text>
</comment>
<accession>A0A1S7TXU5</accession>
<organism evidence="1 2">
    <name type="scientific">Agrobacterium deltaense NCPPB 1641</name>
    <dbReference type="NCBI Taxonomy" id="1183425"/>
    <lineage>
        <taxon>Bacteria</taxon>
        <taxon>Pseudomonadati</taxon>
        <taxon>Pseudomonadota</taxon>
        <taxon>Alphaproteobacteria</taxon>
        <taxon>Hyphomicrobiales</taxon>
        <taxon>Rhizobiaceae</taxon>
        <taxon>Rhizobium/Agrobacterium group</taxon>
        <taxon>Agrobacterium</taxon>
    </lineage>
</organism>
<evidence type="ECO:0000313" key="1">
    <source>
        <dbReference type="EMBL" id="CVI59424.1"/>
    </source>
</evidence>
<gene>
    <name evidence="1" type="ORF">AGR7A_Lc120536</name>
</gene>
<sequence>MASFSYHAAPRPQFFDPMDHRFSALHDIAAIVGVSPRDLQTAGVNDRPKLVGEYRASSDREGFF</sequence>
<keyword evidence="2" id="KW-1185">Reference proteome</keyword>
<proteinExistence type="predicted"/>